<dbReference type="SUPFAM" id="SSF53448">
    <property type="entry name" value="Nucleotide-diphospho-sugar transferases"/>
    <property type="match status" value="1"/>
</dbReference>
<dbReference type="EMBL" id="KM886873">
    <property type="protein sequence ID" value="AJA34462.1"/>
    <property type="molecule type" value="Genomic_DNA"/>
</dbReference>
<dbReference type="SMART" id="SM00028">
    <property type="entry name" value="TPR"/>
    <property type="match status" value="3"/>
</dbReference>
<evidence type="ECO:0000313" key="2">
    <source>
        <dbReference type="EMBL" id="AJA34462.1"/>
    </source>
</evidence>
<evidence type="ECO:0000313" key="3">
    <source>
        <dbReference type="EMBL" id="KRM86270.1"/>
    </source>
</evidence>
<dbReference type="Proteomes" id="UP000051576">
    <property type="component" value="Unassembled WGS sequence"/>
</dbReference>
<keyword evidence="4" id="KW-1185">Reference proteome</keyword>
<dbReference type="PANTHER" id="PTHR43630">
    <property type="entry name" value="POLY-BETA-1,6-N-ACETYL-D-GLUCOSAMINE SYNTHASE"/>
    <property type="match status" value="1"/>
</dbReference>
<gene>
    <name evidence="3" type="ORF">FD21_GL001720</name>
</gene>
<dbReference type="GO" id="GO:0016740">
    <property type="term" value="F:transferase activity"/>
    <property type="evidence" value="ECO:0007669"/>
    <property type="project" value="UniProtKB-KW"/>
</dbReference>
<dbReference type="EMBL" id="AYYX01000058">
    <property type="protein sequence ID" value="KRM86270.1"/>
    <property type="molecule type" value="Genomic_DNA"/>
</dbReference>
<dbReference type="OrthoDB" id="9815923at2"/>
<sequence>MKLNLSICLITKNEVANIERCLASIEKIAQEIVVIDTGSTDQTKQLCQQYTNKVFDYQWQDDFAAARNFAISKASHDFIWMLDSDEQVEEIDLHAVNKFIENSDGRTVGRILRKNYTSFNSAKNTQIKTERINRIFPKKYFKYFGRIHEQIVPTDSSVSSNKPIDLPVEIEHFGYQLPAVLTAKAKRDLKLLKLELNDQPNDPYILYQIGKSYNILQENPLAVSYFQKALAAADDPRKDYVYDCVETLGYALNKIHQSKSGIALLNQYPLYQKLADYWFLMGILQMNAALFQPAVSSFLQATKCQHCHTIGCNSFLANYNLGVIYEVLGNQAMARDYYQKCGDYGLAQKGLQRIRKK</sequence>
<keyword evidence="2" id="KW-0808">Transferase</keyword>
<dbReference type="Pfam" id="PF13181">
    <property type="entry name" value="TPR_8"/>
    <property type="match status" value="1"/>
</dbReference>
<dbReference type="PANTHER" id="PTHR43630:SF2">
    <property type="entry name" value="GLYCOSYLTRANSFERASE"/>
    <property type="match status" value="1"/>
</dbReference>
<dbReference type="Pfam" id="PF00535">
    <property type="entry name" value="Glycos_transf_2"/>
    <property type="match status" value="1"/>
</dbReference>
<dbReference type="InterPro" id="IPR011990">
    <property type="entry name" value="TPR-like_helical_dom_sf"/>
</dbReference>
<dbReference type="AlphaFoldDB" id="A0A0A7RGS7"/>
<dbReference type="STRING" id="1133569.FD21_GL001720"/>
<evidence type="ECO:0000313" key="4">
    <source>
        <dbReference type="Proteomes" id="UP000051576"/>
    </source>
</evidence>
<dbReference type="InterPro" id="IPR001173">
    <property type="entry name" value="Glyco_trans_2-like"/>
</dbReference>
<feature type="domain" description="Glycosyltransferase 2-like" evidence="1">
    <location>
        <begin position="6"/>
        <end position="140"/>
    </location>
</feature>
<organism evidence="2">
    <name type="scientific">Liquorilactobacillus vini DSM 20605</name>
    <dbReference type="NCBI Taxonomy" id="1133569"/>
    <lineage>
        <taxon>Bacteria</taxon>
        <taxon>Bacillati</taxon>
        <taxon>Bacillota</taxon>
        <taxon>Bacilli</taxon>
        <taxon>Lactobacillales</taxon>
        <taxon>Lactobacillaceae</taxon>
        <taxon>Liquorilactobacillus</taxon>
    </lineage>
</organism>
<evidence type="ECO:0000259" key="1">
    <source>
        <dbReference type="Pfam" id="PF00535"/>
    </source>
</evidence>
<reference evidence="2" key="1">
    <citation type="journal article" date="2014" name="Appl. Environ. Microbiol.">
        <title>Detection and genomic characterization of motility in Lactobacillus curvatus: confirmation of motility in a species outside the Lactobacillus salivarius clade.</title>
        <authorList>
            <person name="Cousin F.J."/>
            <person name="Lynch S.M."/>
            <person name="Harris H.M."/>
            <person name="McCann A."/>
            <person name="Lynch D.B."/>
            <person name="Neville B.A."/>
            <person name="Irisawa T."/>
            <person name="Okada S."/>
            <person name="Endo A."/>
            <person name="O'Toole P.W."/>
        </authorList>
    </citation>
    <scope>NUCLEOTIDE SEQUENCE</scope>
    <source>
        <strain evidence="2">DSM 20605</strain>
    </source>
</reference>
<accession>A0A0A7RGS7</accession>
<dbReference type="Gene3D" id="3.90.550.10">
    <property type="entry name" value="Spore Coat Polysaccharide Biosynthesis Protein SpsA, Chain A"/>
    <property type="match status" value="1"/>
</dbReference>
<reference evidence="3 4" key="2">
    <citation type="journal article" date="2015" name="Genome Announc.">
        <title>Expanding the biotechnology potential of lactobacilli through comparative genomics of 213 strains and associated genera.</title>
        <authorList>
            <person name="Sun Z."/>
            <person name="Harris H.M."/>
            <person name="McCann A."/>
            <person name="Guo C."/>
            <person name="Argimon S."/>
            <person name="Zhang W."/>
            <person name="Yang X."/>
            <person name="Jeffery I.B."/>
            <person name="Cooney J.C."/>
            <person name="Kagawa T.F."/>
            <person name="Liu W."/>
            <person name="Song Y."/>
            <person name="Salvetti E."/>
            <person name="Wrobel A."/>
            <person name="Rasinkangas P."/>
            <person name="Parkhill J."/>
            <person name="Rea M.C."/>
            <person name="O'Sullivan O."/>
            <person name="Ritari J."/>
            <person name="Douillard F.P."/>
            <person name="Paul Ross R."/>
            <person name="Yang R."/>
            <person name="Briner A.E."/>
            <person name="Felis G.E."/>
            <person name="de Vos W.M."/>
            <person name="Barrangou R."/>
            <person name="Klaenhammer T.R."/>
            <person name="Caufield P.W."/>
            <person name="Cui Y."/>
            <person name="Zhang H."/>
            <person name="O'Toole P.W."/>
        </authorList>
    </citation>
    <scope>NUCLEOTIDE SEQUENCE [LARGE SCALE GENOMIC DNA]</scope>
    <source>
        <strain evidence="3 4">DSM 20605</strain>
    </source>
</reference>
<dbReference type="PATRIC" id="fig|1133569.4.peg.1864"/>
<dbReference type="SUPFAM" id="SSF48452">
    <property type="entry name" value="TPR-like"/>
    <property type="match status" value="1"/>
</dbReference>
<protein>
    <submittedName>
        <fullName evidence="2">Glycosyltransferase</fullName>
    </submittedName>
</protein>
<dbReference type="CDD" id="cd02511">
    <property type="entry name" value="Beta4Glucosyltransferase"/>
    <property type="match status" value="1"/>
</dbReference>
<proteinExistence type="predicted"/>
<dbReference type="eggNOG" id="COG0457">
    <property type="taxonomic scope" value="Bacteria"/>
</dbReference>
<dbReference type="InterPro" id="IPR019734">
    <property type="entry name" value="TPR_rpt"/>
</dbReference>
<name>A0A0A7RGS7_9LACO</name>
<dbReference type="eggNOG" id="COG0463">
    <property type="taxonomic scope" value="Bacteria"/>
</dbReference>
<dbReference type="RefSeq" id="WP_010580513.1">
    <property type="nucleotide sequence ID" value="NZ_AHYZ01000084.1"/>
</dbReference>
<dbReference type="InterPro" id="IPR029044">
    <property type="entry name" value="Nucleotide-diphossugar_trans"/>
</dbReference>
<dbReference type="Gene3D" id="1.25.40.10">
    <property type="entry name" value="Tetratricopeptide repeat domain"/>
    <property type="match status" value="1"/>
</dbReference>